<feature type="coiled-coil region" evidence="1">
    <location>
        <begin position="9"/>
        <end position="43"/>
    </location>
</feature>
<organism evidence="3">
    <name type="scientific">Cladocopium goreaui</name>
    <dbReference type="NCBI Taxonomy" id="2562237"/>
    <lineage>
        <taxon>Eukaryota</taxon>
        <taxon>Sar</taxon>
        <taxon>Alveolata</taxon>
        <taxon>Dinophyceae</taxon>
        <taxon>Suessiales</taxon>
        <taxon>Symbiodiniaceae</taxon>
        <taxon>Cladocopium</taxon>
    </lineage>
</organism>
<evidence type="ECO:0000256" key="2">
    <source>
        <dbReference type="SAM" id="MobiDB-lite"/>
    </source>
</evidence>
<keyword evidence="1" id="KW-0175">Coiled coil</keyword>
<feature type="region of interest" description="Disordered" evidence="2">
    <location>
        <begin position="1176"/>
        <end position="1210"/>
    </location>
</feature>
<dbReference type="Proteomes" id="UP001152797">
    <property type="component" value="Unassembled WGS sequence"/>
</dbReference>
<reference evidence="4" key="2">
    <citation type="submission" date="2024-04" db="EMBL/GenBank/DDBJ databases">
        <authorList>
            <person name="Chen Y."/>
            <person name="Shah S."/>
            <person name="Dougan E. K."/>
            <person name="Thang M."/>
            <person name="Chan C."/>
        </authorList>
    </citation>
    <scope>NUCLEOTIDE SEQUENCE [LARGE SCALE GENOMIC DNA]</scope>
</reference>
<dbReference type="OrthoDB" id="429196at2759"/>
<feature type="region of interest" description="Disordered" evidence="2">
    <location>
        <begin position="925"/>
        <end position="967"/>
    </location>
</feature>
<proteinExistence type="predicted"/>
<dbReference type="Gene3D" id="3.40.50.300">
    <property type="entry name" value="P-loop containing nucleotide triphosphate hydrolases"/>
    <property type="match status" value="1"/>
</dbReference>
<feature type="compositionally biased region" description="Basic and acidic residues" evidence="2">
    <location>
        <begin position="1176"/>
        <end position="1186"/>
    </location>
</feature>
<name>A0A9P1C6L5_9DINO</name>
<comment type="caution">
    <text evidence="3">The sequence shown here is derived from an EMBL/GenBank/DDBJ whole genome shotgun (WGS) entry which is preliminary data.</text>
</comment>
<feature type="compositionally biased region" description="Basic and acidic residues" evidence="2">
    <location>
        <begin position="110"/>
        <end position="124"/>
    </location>
</feature>
<sequence length="1210" mass="136480">MAAMDAEEMEMLKEAMDSMRLENAKLHRALQSSEDRVSTLQKQLAGRMMTDRNAIQQASGLAQIAAGRQEKLRVVLWISNRVTQEAAYSQARLCLWAWGRHALLQRHLEAAKPSKKREAQESEMGKASPASPASPKGTKGTKDLAVAVTIASTGTAPCSEASECPAVNQVAAAAALVQRDHNRWRAHHPEIQQSSCEGRQKHSCGANSICAWNQNLSRCQARIAWFHIMKCGSSFGATLAHFANSSLPRLAHMPSCTGNVADADEDRCEGNLTQGPRDFFIYKYPIHEWFPDVFWTTNSSTEPGGHRIIGDEDFKEWQGRFVGLFRSPKARVASAYNHFVLGTNETLPPVLRHSNHSVRMQYLKKYAAVARGTMTKMLSGIYDMNPIQCEFHFDESIARDPYCSGLCKKCLNQDPSAKSLKVALARLQKFAFVGLTEYFDLSVCLFHAMFGGECRPVEFANMRPSHYLDDFPDFLKAHDIDDPYDGELFKAASKIFWSNVAHYNVTTESCSRMCALEKGGGGDRRRSQVTDSGLALIHEAHLERCQSLAKWSAKRQSWLLAEQSAYRCLAAWRKFCFAAARQRLAEWSAEQLERQVNHGLLVYCFFSFRRFVKGTRRPGTAVKDEEGATEVHREELSLLTPAALCRATFHESASRRLRLVTVWQAWRSATVDLRQERVAVALHSRFEQEHDLMDERIIFCRDAVVKEKLRGHQAFLLRWIFDAFMRSTVMGRHKARSLRKEQELQSMFDDAKRSMVQLSSAAVAILERMRRDPKPWTMKLILHLWVFSTELSKEQLQTEGVQRHLKDALAEVSLLHRRLAAAGQPAREEPNPALEEFEAAGRAALSIYGSAETTAVKNRPASSSSSAYVSTEGPRVRVPKGNDFASTMAYLREARKNPGLWRMLESVLVSETMVVGLFSGRHSEVPMSSLGASPRTIKVPSRPQSARVRPQSAQSRRSEGDGGQSCLSYKGLMTRQQHHNRPSSAGRRILPAELGLSGRRVLTLPSHVDNCDQGESCCWRWLAHAVLKEASWLKEDLDTLRKEYAHHMEQQTKIESSVEELAELRGAHRTLQIELRSSRDSCDVLRQDLLLAKTQAVQKQSREEDLTQEVARLTEEKSQATAKAEKAMEKSMETERENYKMHADVEDLKRQLLFLEDDKVRTEGLMKALTKERDELREAQEAQKEAQKRRKAAKAKAATAKPGSNGNLRR</sequence>
<gene>
    <name evidence="3" type="ORF">C1SCF055_LOCUS12544</name>
</gene>
<evidence type="ECO:0000313" key="3">
    <source>
        <dbReference type="EMBL" id="CAI3985058.1"/>
    </source>
</evidence>
<dbReference type="AlphaFoldDB" id="A0A9P1C6L5"/>
<dbReference type="EMBL" id="CAMXCT030000948">
    <property type="protein sequence ID" value="CAL4772370.1"/>
    <property type="molecule type" value="Genomic_DNA"/>
</dbReference>
<evidence type="ECO:0000256" key="1">
    <source>
        <dbReference type="SAM" id="Coils"/>
    </source>
</evidence>
<evidence type="ECO:0000313" key="4">
    <source>
        <dbReference type="EMBL" id="CAL1138433.1"/>
    </source>
</evidence>
<reference evidence="3" key="1">
    <citation type="submission" date="2022-10" db="EMBL/GenBank/DDBJ databases">
        <authorList>
            <person name="Chen Y."/>
            <person name="Dougan E. K."/>
            <person name="Chan C."/>
            <person name="Rhodes N."/>
            <person name="Thang M."/>
        </authorList>
    </citation>
    <scope>NUCLEOTIDE SEQUENCE</scope>
</reference>
<evidence type="ECO:0000313" key="5">
    <source>
        <dbReference type="Proteomes" id="UP001152797"/>
    </source>
</evidence>
<accession>A0A9P1C6L5</accession>
<dbReference type="InterPro" id="IPR027417">
    <property type="entry name" value="P-loop_NTPase"/>
</dbReference>
<keyword evidence="5" id="KW-1185">Reference proteome</keyword>
<dbReference type="EMBL" id="CAMXCT020000948">
    <property type="protein sequence ID" value="CAL1138433.1"/>
    <property type="molecule type" value="Genomic_DNA"/>
</dbReference>
<protein>
    <submittedName>
        <fullName evidence="3">Uncharacterized protein</fullName>
    </submittedName>
</protein>
<feature type="region of interest" description="Disordered" evidence="2">
    <location>
        <begin position="110"/>
        <end position="141"/>
    </location>
</feature>
<dbReference type="EMBL" id="CAMXCT010000948">
    <property type="protein sequence ID" value="CAI3985058.1"/>
    <property type="molecule type" value="Genomic_DNA"/>
</dbReference>